<dbReference type="SMART" id="SM00382">
    <property type="entry name" value="AAA"/>
    <property type="match status" value="1"/>
</dbReference>
<evidence type="ECO:0000313" key="7">
    <source>
        <dbReference type="Proteomes" id="UP000194360"/>
    </source>
</evidence>
<keyword evidence="7" id="KW-1185">Reference proteome</keyword>
<feature type="domain" description="ABC transporter" evidence="5">
    <location>
        <begin position="30"/>
        <end position="269"/>
    </location>
</feature>
<dbReference type="InterPro" id="IPR027417">
    <property type="entry name" value="P-loop_NTPase"/>
</dbReference>
<dbReference type="GO" id="GO:0015833">
    <property type="term" value="P:peptide transport"/>
    <property type="evidence" value="ECO:0007669"/>
    <property type="project" value="InterPro"/>
</dbReference>
<keyword evidence="4 6" id="KW-0067">ATP-binding</keyword>
<dbReference type="InterPro" id="IPR050319">
    <property type="entry name" value="ABC_transp_ATP-bind"/>
</dbReference>
<dbReference type="PANTHER" id="PTHR43776">
    <property type="entry name" value="TRANSPORT ATP-BINDING PROTEIN"/>
    <property type="match status" value="1"/>
</dbReference>
<dbReference type="CDD" id="cd03257">
    <property type="entry name" value="ABC_NikE_OppD_transporters"/>
    <property type="match status" value="1"/>
</dbReference>
<keyword evidence="2" id="KW-0813">Transport</keyword>
<evidence type="ECO:0000256" key="1">
    <source>
        <dbReference type="ARBA" id="ARBA00005417"/>
    </source>
</evidence>
<evidence type="ECO:0000256" key="3">
    <source>
        <dbReference type="ARBA" id="ARBA00022741"/>
    </source>
</evidence>
<dbReference type="InterPro" id="IPR013563">
    <property type="entry name" value="Oligopep_ABC_C"/>
</dbReference>
<dbReference type="GO" id="GO:0005524">
    <property type="term" value="F:ATP binding"/>
    <property type="evidence" value="ECO:0007669"/>
    <property type="project" value="UniProtKB-KW"/>
</dbReference>
<dbReference type="Gene3D" id="3.40.50.300">
    <property type="entry name" value="P-loop containing nucleotide triphosphate hydrolases"/>
    <property type="match status" value="1"/>
</dbReference>
<dbReference type="SUPFAM" id="SSF52540">
    <property type="entry name" value="P-loop containing nucleoside triphosphate hydrolases"/>
    <property type="match status" value="1"/>
</dbReference>
<dbReference type="InterPro" id="IPR017871">
    <property type="entry name" value="ABC_transporter-like_CS"/>
</dbReference>
<dbReference type="Pfam" id="PF00005">
    <property type="entry name" value="ABC_tran"/>
    <property type="match status" value="1"/>
</dbReference>
<name>A0A1Y2N675_PSEAH</name>
<dbReference type="OrthoDB" id="5170605at2"/>
<dbReference type="Proteomes" id="UP000194360">
    <property type="component" value="Unassembled WGS sequence"/>
</dbReference>
<protein>
    <submittedName>
        <fullName evidence="6">Oligopeptide transport ATP-binding protein OppF</fullName>
    </submittedName>
</protein>
<dbReference type="InterPro" id="IPR003439">
    <property type="entry name" value="ABC_transporter-like_ATP-bd"/>
</dbReference>
<dbReference type="RefSeq" id="WP_085911638.1">
    <property type="nucleotide sequence ID" value="NZ_AP018920.1"/>
</dbReference>
<reference evidence="6 7" key="1">
    <citation type="submission" date="2016-09" db="EMBL/GenBank/DDBJ databases">
        <title>Pseudonocardia autotrophica DSM535, a candidate organism with high potential of specific P450 cytochromes.</title>
        <authorList>
            <person name="Grumaz C."/>
            <person name="Vainshtein Y."/>
            <person name="Kirstahler P."/>
            <person name="Sohn K."/>
        </authorList>
    </citation>
    <scope>NUCLEOTIDE SEQUENCE [LARGE SCALE GENOMIC DNA]</scope>
    <source>
        <strain evidence="6 7">DSM 535</strain>
    </source>
</reference>
<dbReference type="PANTHER" id="PTHR43776:SF7">
    <property type="entry name" value="D,D-DIPEPTIDE TRANSPORT ATP-BINDING PROTEIN DDPF-RELATED"/>
    <property type="match status" value="1"/>
</dbReference>
<accession>A0A1Y2N675</accession>
<dbReference type="EMBL" id="MIGB01000005">
    <property type="protein sequence ID" value="OSY42418.1"/>
    <property type="molecule type" value="Genomic_DNA"/>
</dbReference>
<comment type="caution">
    <text evidence="6">The sequence shown here is derived from an EMBL/GenBank/DDBJ whole genome shotgun (WGS) entry which is preliminary data.</text>
</comment>
<dbReference type="Pfam" id="PF08352">
    <property type="entry name" value="oligo_HPY"/>
    <property type="match status" value="1"/>
</dbReference>
<evidence type="ECO:0000256" key="2">
    <source>
        <dbReference type="ARBA" id="ARBA00022448"/>
    </source>
</evidence>
<organism evidence="6 7">
    <name type="scientific">Pseudonocardia autotrophica</name>
    <name type="common">Amycolata autotrophica</name>
    <name type="synonym">Nocardia autotrophica</name>
    <dbReference type="NCBI Taxonomy" id="2074"/>
    <lineage>
        <taxon>Bacteria</taxon>
        <taxon>Bacillati</taxon>
        <taxon>Actinomycetota</taxon>
        <taxon>Actinomycetes</taxon>
        <taxon>Pseudonocardiales</taxon>
        <taxon>Pseudonocardiaceae</taxon>
        <taxon>Pseudonocardia</taxon>
    </lineage>
</organism>
<dbReference type="FunFam" id="3.40.50.300:FF:000016">
    <property type="entry name" value="Oligopeptide ABC transporter ATP-binding component"/>
    <property type="match status" value="1"/>
</dbReference>
<evidence type="ECO:0000259" key="5">
    <source>
        <dbReference type="PROSITE" id="PS50893"/>
    </source>
</evidence>
<evidence type="ECO:0000313" key="6">
    <source>
        <dbReference type="EMBL" id="OSY42418.1"/>
    </source>
</evidence>
<sequence length="350" mass="37759">MSDTATTPPAPSTSAPALLSARNLVKNFPIRSGGLFRRQVGAVQAVSDVSFDIAEGETLGLVGESGCGKSTLARVALNLIPATSGEVRFDDREITGLSGGRMRALRREMQLVFQDPYASLDPRMPVSELIAEPLRIHGSYGDDGRRQVRDLMSTVGLRPEHGNRYPHEFSGGQRQRIGIARALALRPRLIVLDEPVSALDVSIQAGVLNLLQELQAERGLSYLFVSHDLSVVRHIAGRIAVMYLGKIVETGPAASLFGAPAHPYTHALISAIPLPDPRRERARERITVVGDLPSPADPPSGCRFRTRCPTFAATLTTGEQSRCVEEEPALVDRGSGHPVACHYAEARALL</sequence>
<dbReference type="GO" id="GO:0016887">
    <property type="term" value="F:ATP hydrolysis activity"/>
    <property type="evidence" value="ECO:0007669"/>
    <property type="project" value="InterPro"/>
</dbReference>
<keyword evidence="3" id="KW-0547">Nucleotide-binding</keyword>
<dbReference type="PROSITE" id="PS00211">
    <property type="entry name" value="ABC_TRANSPORTER_1"/>
    <property type="match status" value="1"/>
</dbReference>
<evidence type="ECO:0000256" key="4">
    <source>
        <dbReference type="ARBA" id="ARBA00022840"/>
    </source>
</evidence>
<dbReference type="GO" id="GO:0055085">
    <property type="term" value="P:transmembrane transport"/>
    <property type="evidence" value="ECO:0007669"/>
    <property type="project" value="UniProtKB-ARBA"/>
</dbReference>
<dbReference type="InterPro" id="IPR003593">
    <property type="entry name" value="AAA+_ATPase"/>
</dbReference>
<comment type="similarity">
    <text evidence="1">Belongs to the ABC transporter superfamily.</text>
</comment>
<dbReference type="AlphaFoldDB" id="A0A1Y2N675"/>
<gene>
    <name evidence="6" type="primary">oppF_2</name>
    <name evidence="6" type="ORF">BG845_01338</name>
</gene>
<dbReference type="STRING" id="2074.BG845_01338"/>
<proteinExistence type="inferred from homology"/>
<dbReference type="PROSITE" id="PS50893">
    <property type="entry name" value="ABC_TRANSPORTER_2"/>
    <property type="match status" value="1"/>
</dbReference>
<dbReference type="NCBIfam" id="TIGR01727">
    <property type="entry name" value="oligo_HPY"/>
    <property type="match status" value="1"/>
</dbReference>